<sequence length="132" mass="14604">MPLLTATTIAVLYPFLIELAKKGAEKIVDTSSEKLTEGSIKWLKSLFFKNDEPKNALKELINEPDNKEKQNAIKAIIENSIEDNPEFENNLTEILEKLPKVENTITNSKNVITGNVNTGGGNFINGDSNQIS</sequence>
<dbReference type="RefSeq" id="WP_345206633.1">
    <property type="nucleotide sequence ID" value="NZ_BAABHX010000006.1"/>
</dbReference>
<reference evidence="2" key="1">
    <citation type="journal article" date="2019" name="Int. J. Syst. Evol. Microbiol.">
        <title>The Global Catalogue of Microorganisms (GCM) 10K type strain sequencing project: providing services to taxonomists for standard genome sequencing and annotation.</title>
        <authorList>
            <consortium name="The Broad Institute Genomics Platform"/>
            <consortium name="The Broad Institute Genome Sequencing Center for Infectious Disease"/>
            <person name="Wu L."/>
            <person name="Ma J."/>
        </authorList>
    </citation>
    <scope>NUCLEOTIDE SEQUENCE [LARGE SCALE GENOMIC DNA]</scope>
    <source>
        <strain evidence="2">JCM 18019</strain>
    </source>
</reference>
<accession>A0ABP9MMJ3</accession>
<name>A0ABP9MMJ3_9FLAO</name>
<dbReference type="Proteomes" id="UP001500353">
    <property type="component" value="Unassembled WGS sequence"/>
</dbReference>
<organism evidence="1 2">
    <name type="scientific">Chryseobacterium ginsengisoli</name>
    <dbReference type="NCBI Taxonomy" id="363853"/>
    <lineage>
        <taxon>Bacteria</taxon>
        <taxon>Pseudomonadati</taxon>
        <taxon>Bacteroidota</taxon>
        <taxon>Flavobacteriia</taxon>
        <taxon>Flavobacteriales</taxon>
        <taxon>Weeksellaceae</taxon>
        <taxon>Chryseobacterium group</taxon>
        <taxon>Chryseobacterium</taxon>
    </lineage>
</organism>
<proteinExistence type="predicted"/>
<comment type="caution">
    <text evidence="1">The sequence shown here is derived from an EMBL/GenBank/DDBJ whole genome shotgun (WGS) entry which is preliminary data.</text>
</comment>
<evidence type="ECO:0000313" key="2">
    <source>
        <dbReference type="Proteomes" id="UP001500353"/>
    </source>
</evidence>
<gene>
    <name evidence="1" type="ORF">GCM10023210_33240</name>
</gene>
<keyword evidence="2" id="KW-1185">Reference proteome</keyword>
<evidence type="ECO:0000313" key="1">
    <source>
        <dbReference type="EMBL" id="GAA5097824.1"/>
    </source>
</evidence>
<protein>
    <submittedName>
        <fullName evidence="1">Uncharacterized protein</fullName>
    </submittedName>
</protein>
<dbReference type="EMBL" id="BAABHX010000006">
    <property type="protein sequence ID" value="GAA5097824.1"/>
    <property type="molecule type" value="Genomic_DNA"/>
</dbReference>